<dbReference type="InterPro" id="IPR011234">
    <property type="entry name" value="Fumarylacetoacetase-like_C"/>
</dbReference>
<organism evidence="4 5">
    <name type="scientific">Vecturithrix granuli</name>
    <dbReference type="NCBI Taxonomy" id="1499967"/>
    <lineage>
        <taxon>Bacteria</taxon>
        <taxon>Candidatus Moduliflexota</taxon>
        <taxon>Candidatus Vecturitrichia</taxon>
        <taxon>Candidatus Vecturitrichales</taxon>
        <taxon>Candidatus Vecturitrichaceae</taxon>
        <taxon>Candidatus Vecturithrix</taxon>
    </lineage>
</organism>
<evidence type="ECO:0000313" key="4">
    <source>
        <dbReference type="EMBL" id="GAK58871.1"/>
    </source>
</evidence>
<dbReference type="AlphaFoldDB" id="A0A081C2R6"/>
<evidence type="ECO:0000256" key="1">
    <source>
        <dbReference type="ARBA" id="ARBA00023239"/>
    </source>
</evidence>
<dbReference type="Pfam" id="PF01557">
    <property type="entry name" value="FAA_hydrolase"/>
    <property type="match status" value="1"/>
</dbReference>
<evidence type="ECO:0000259" key="3">
    <source>
        <dbReference type="Pfam" id="PF01557"/>
    </source>
</evidence>
<dbReference type="STRING" id="1499967.U27_05846"/>
<dbReference type="GO" id="GO:0005737">
    <property type="term" value="C:cytoplasm"/>
    <property type="evidence" value="ECO:0007669"/>
    <property type="project" value="TreeGrafter"/>
</dbReference>
<dbReference type="InterPro" id="IPR036663">
    <property type="entry name" value="Fumarylacetoacetase_C_sf"/>
</dbReference>
<dbReference type="PANTHER" id="PTHR30143">
    <property type="entry name" value="ACID HYDRATASE"/>
    <property type="match status" value="1"/>
</dbReference>
<evidence type="ECO:0000256" key="2">
    <source>
        <dbReference type="SAM" id="SignalP"/>
    </source>
</evidence>
<accession>A0A081C2R6</accession>
<dbReference type="Proteomes" id="UP000030661">
    <property type="component" value="Unassembled WGS sequence"/>
</dbReference>
<dbReference type="SUPFAM" id="SSF56529">
    <property type="entry name" value="FAH"/>
    <property type="match status" value="1"/>
</dbReference>
<dbReference type="PANTHER" id="PTHR30143:SF0">
    <property type="entry name" value="2-KETO-4-PENTENOATE HYDRATASE"/>
    <property type="match status" value="1"/>
</dbReference>
<dbReference type="EMBL" id="DF820468">
    <property type="protein sequence ID" value="GAK58871.1"/>
    <property type="molecule type" value="Genomic_DNA"/>
</dbReference>
<proteinExistence type="predicted"/>
<feature type="chain" id="PRO_5001755551" evidence="2">
    <location>
        <begin position="25"/>
        <end position="278"/>
    </location>
</feature>
<feature type="domain" description="Fumarylacetoacetase-like C-terminal" evidence="3">
    <location>
        <begin position="119"/>
        <end position="269"/>
    </location>
</feature>
<keyword evidence="5" id="KW-1185">Reference proteome</keyword>
<reference evidence="4 5" key="1">
    <citation type="journal article" date="2015" name="PeerJ">
        <title>First genomic representation of candidate bacterial phylum KSB3 points to enhanced environmental sensing as a trigger of wastewater bulking.</title>
        <authorList>
            <person name="Sekiguchi Y."/>
            <person name="Ohashi A."/>
            <person name="Parks D.H."/>
            <person name="Yamauchi T."/>
            <person name="Tyson G.W."/>
            <person name="Hugenholtz P."/>
        </authorList>
    </citation>
    <scope>NUCLEOTIDE SEQUENCE [LARGE SCALE GENOMIC DNA]</scope>
</reference>
<dbReference type="HOGENOM" id="CLU_060136_4_0_0"/>
<feature type="signal peptide" evidence="2">
    <location>
        <begin position="1"/>
        <end position="24"/>
    </location>
</feature>
<dbReference type="Gene3D" id="3.90.850.10">
    <property type="entry name" value="Fumarylacetoacetase-like, C-terminal domain"/>
    <property type="match status" value="1"/>
</dbReference>
<evidence type="ECO:0000313" key="5">
    <source>
        <dbReference type="Proteomes" id="UP000030661"/>
    </source>
</evidence>
<sequence length="278" mass="29756">MQSMKKWSVVLFVLFVFTASTAIAQVLDPAEELFQAQQAGKPIPVLSIQHPAMDTAMAYQIQKAFVEKILTKDKIAGFKAGLTTEGGQKKFGVDAPLAGVLFESGKLADNATIDHVAFHALMLETEVGFVIGSAITEPLKDVAELQTHIQAVMPAIEVPDLGFADMKQLKGLDIIAANVSARQFIVGQEKAVEGTDLNAITVKLALDGQEVNVGKGADALGDQWQAALWLVNTTIEHGWNLEPGQIIITGALGNMVPGKPGKYLADFGDFGQLNFEVK</sequence>
<name>A0A081C2R6_VECG1</name>
<dbReference type="InterPro" id="IPR050772">
    <property type="entry name" value="Hydratase-Decarb/MhpD_sf"/>
</dbReference>
<protein>
    <submittedName>
        <fullName evidence="4">2-hydroxypenta-2,4-dienoate hydratase</fullName>
    </submittedName>
</protein>
<dbReference type="GO" id="GO:0008684">
    <property type="term" value="F:2-oxopent-4-enoate hydratase activity"/>
    <property type="evidence" value="ECO:0007669"/>
    <property type="project" value="TreeGrafter"/>
</dbReference>
<keyword evidence="1" id="KW-0456">Lyase</keyword>
<dbReference type="eggNOG" id="COG3971">
    <property type="taxonomic scope" value="Bacteria"/>
</dbReference>
<keyword evidence="2" id="KW-0732">Signal</keyword>
<gene>
    <name evidence="4" type="ORF">U27_05846</name>
</gene>